<dbReference type="Proteomes" id="UP000736787">
    <property type="component" value="Unassembled WGS sequence"/>
</dbReference>
<feature type="compositionally biased region" description="Polar residues" evidence="1">
    <location>
        <begin position="1"/>
        <end position="15"/>
    </location>
</feature>
<dbReference type="EMBL" id="RCMK01000309">
    <property type="protein sequence ID" value="KAG2937334.1"/>
    <property type="molecule type" value="Genomic_DNA"/>
</dbReference>
<dbReference type="VEuPathDB" id="FungiDB:PC110_g9677"/>
<feature type="compositionally biased region" description="Basic and acidic residues" evidence="1">
    <location>
        <begin position="36"/>
        <end position="58"/>
    </location>
</feature>
<gene>
    <name evidence="2" type="ORF">PC117_g11733</name>
</gene>
<reference evidence="2" key="1">
    <citation type="submission" date="2018-10" db="EMBL/GenBank/DDBJ databases">
        <title>Effector identification in a new, highly contiguous assembly of the strawberry crown rot pathogen Phytophthora cactorum.</title>
        <authorList>
            <person name="Armitage A.D."/>
            <person name="Nellist C.F."/>
            <person name="Bates H."/>
            <person name="Vickerstaff R.J."/>
            <person name="Harrison R.J."/>
        </authorList>
    </citation>
    <scope>NUCLEOTIDE SEQUENCE</scope>
    <source>
        <strain evidence="2">4040</strain>
    </source>
</reference>
<dbReference type="AlphaFoldDB" id="A0A8T1D7M3"/>
<feature type="region of interest" description="Disordered" evidence="1">
    <location>
        <begin position="1"/>
        <end position="73"/>
    </location>
</feature>
<evidence type="ECO:0000313" key="3">
    <source>
        <dbReference type="Proteomes" id="UP000736787"/>
    </source>
</evidence>
<protein>
    <submittedName>
        <fullName evidence="2">Uncharacterized protein</fullName>
    </submittedName>
</protein>
<accession>A0A8T1D7M3</accession>
<evidence type="ECO:0000313" key="2">
    <source>
        <dbReference type="EMBL" id="KAG2937334.1"/>
    </source>
</evidence>
<organism evidence="2 3">
    <name type="scientific">Phytophthora cactorum</name>
    <dbReference type="NCBI Taxonomy" id="29920"/>
    <lineage>
        <taxon>Eukaryota</taxon>
        <taxon>Sar</taxon>
        <taxon>Stramenopiles</taxon>
        <taxon>Oomycota</taxon>
        <taxon>Peronosporomycetes</taxon>
        <taxon>Peronosporales</taxon>
        <taxon>Peronosporaceae</taxon>
        <taxon>Phytophthora</taxon>
    </lineage>
</organism>
<evidence type="ECO:0000256" key="1">
    <source>
        <dbReference type="SAM" id="MobiDB-lite"/>
    </source>
</evidence>
<proteinExistence type="predicted"/>
<name>A0A8T1D7M3_9STRA</name>
<comment type="caution">
    <text evidence="2">The sequence shown here is derived from an EMBL/GenBank/DDBJ whole genome shotgun (WGS) entry which is preliminary data.</text>
</comment>
<sequence>MTNDDGSLSSSTMNYSGHDRVVGDSARGDGVLSVNSRDRTGTPHVDRTLQDLNPEGRLRSVPTDPTCGPNEVRKQSVANLPPILDVRRVDEAVESRPNVRRTRRVVVRTCGPTAENEEACAAVSGDQRVSYNSLQCEWSEWVSGPKFAFRLTWSEWPTVVAGVGGVRASSGEAGREARDVFRRGGSS</sequence>